<evidence type="ECO:0000256" key="3">
    <source>
        <dbReference type="ARBA" id="ARBA00022630"/>
    </source>
</evidence>
<evidence type="ECO:0000256" key="5">
    <source>
        <dbReference type="ARBA" id="ARBA00023002"/>
    </source>
</evidence>
<dbReference type="InterPro" id="IPR037069">
    <property type="entry name" value="AcylCoA_DH/ox_N_sf"/>
</dbReference>
<comment type="similarity">
    <text evidence="2 6">Belongs to the acyl-CoA dehydrogenase family.</text>
</comment>
<evidence type="ECO:0000256" key="1">
    <source>
        <dbReference type="ARBA" id="ARBA00001974"/>
    </source>
</evidence>
<dbReference type="InterPro" id="IPR009075">
    <property type="entry name" value="AcylCo_DH/oxidase_C"/>
</dbReference>
<comment type="caution">
    <text evidence="10">The sequence shown here is derived from an EMBL/GenBank/DDBJ whole genome shotgun (WGS) entry which is preliminary data.</text>
</comment>
<dbReference type="EMBL" id="BAABGT010000040">
    <property type="protein sequence ID" value="GAA4548561.1"/>
    <property type="molecule type" value="Genomic_DNA"/>
</dbReference>
<gene>
    <name evidence="10" type="ORF">GCM10023175_35130</name>
</gene>
<dbReference type="InterPro" id="IPR036250">
    <property type="entry name" value="AcylCo_DH-like_C"/>
</dbReference>
<sequence>MIDEVAEVRAAARSLAEEWLATGGRGRADNWARGLDPAFSKSLAAHGLIGLTWPREYGGRGLGNVARLAVTEELLRVGAPTGAHWVGDRQIGPSLIRHGTERQRAEFLPAIIAGEVVFALGMSEPGAGSDLAAVTTRATPVAGGFRVSGRKVWTSNAHRATHLYLLARTDTGERKHEGLSEFLIDMDSPGVQVSPIRDLAGEHHFNEVLLEGVVVPEDRLLGVRGRGWQQVVGQLAFERGGPERVLSTYPLLAELLSAGLSLSPAEQDRLGELIARLAALRHLAGGVAKALDGGEAPTREAAGLKHLGTAFETDLAEFVRDAYAATGRAPSPLVWDALLSSPGFGIRGGAAEVLLSLIARQEARA</sequence>
<dbReference type="InterPro" id="IPR006091">
    <property type="entry name" value="Acyl-CoA_Oxase/DH_mid-dom"/>
</dbReference>
<dbReference type="RefSeq" id="WP_345419216.1">
    <property type="nucleotide sequence ID" value="NZ_BAABGT010000040.1"/>
</dbReference>
<feature type="domain" description="Acyl-CoA dehydrogenase/oxidase N-terminal" evidence="9">
    <location>
        <begin position="4"/>
        <end position="115"/>
    </location>
</feature>
<keyword evidence="5 6" id="KW-0560">Oxidoreductase</keyword>
<dbReference type="SUPFAM" id="SSF56645">
    <property type="entry name" value="Acyl-CoA dehydrogenase NM domain-like"/>
    <property type="match status" value="1"/>
</dbReference>
<dbReference type="PANTHER" id="PTHR43292:SF4">
    <property type="entry name" value="ACYL-COA DEHYDROGENASE FADE34"/>
    <property type="match status" value="1"/>
</dbReference>
<evidence type="ECO:0000259" key="7">
    <source>
        <dbReference type="Pfam" id="PF00441"/>
    </source>
</evidence>
<keyword evidence="4 6" id="KW-0274">FAD</keyword>
<reference evidence="11" key="1">
    <citation type="journal article" date="2019" name="Int. J. Syst. Evol. Microbiol.">
        <title>The Global Catalogue of Microorganisms (GCM) 10K type strain sequencing project: providing services to taxonomists for standard genome sequencing and annotation.</title>
        <authorList>
            <consortium name="The Broad Institute Genomics Platform"/>
            <consortium name="The Broad Institute Genome Sequencing Center for Infectious Disease"/>
            <person name="Wu L."/>
            <person name="Ma J."/>
        </authorList>
    </citation>
    <scope>NUCLEOTIDE SEQUENCE [LARGE SCALE GENOMIC DNA]</scope>
    <source>
        <strain evidence="11">JCM 17906</strain>
    </source>
</reference>
<dbReference type="SUPFAM" id="SSF47203">
    <property type="entry name" value="Acyl-CoA dehydrogenase C-terminal domain-like"/>
    <property type="match status" value="1"/>
</dbReference>
<dbReference type="InterPro" id="IPR046373">
    <property type="entry name" value="Acyl-CoA_Oxase/DH_mid-dom_sf"/>
</dbReference>
<proteinExistence type="inferred from homology"/>
<dbReference type="PANTHER" id="PTHR43292">
    <property type="entry name" value="ACYL-COA DEHYDROGENASE"/>
    <property type="match status" value="1"/>
</dbReference>
<dbReference type="Proteomes" id="UP001501598">
    <property type="component" value="Unassembled WGS sequence"/>
</dbReference>
<dbReference type="InterPro" id="IPR009100">
    <property type="entry name" value="AcylCoA_DH/oxidase_NM_dom_sf"/>
</dbReference>
<keyword evidence="11" id="KW-1185">Reference proteome</keyword>
<evidence type="ECO:0000313" key="10">
    <source>
        <dbReference type="EMBL" id="GAA4548561.1"/>
    </source>
</evidence>
<dbReference type="Gene3D" id="1.10.540.10">
    <property type="entry name" value="Acyl-CoA dehydrogenase/oxidase, N-terminal domain"/>
    <property type="match status" value="1"/>
</dbReference>
<evidence type="ECO:0000259" key="9">
    <source>
        <dbReference type="Pfam" id="PF02771"/>
    </source>
</evidence>
<feature type="domain" description="Acyl-CoA dehydrogenase/oxidase C-terminal" evidence="7">
    <location>
        <begin position="264"/>
        <end position="361"/>
    </location>
</feature>
<evidence type="ECO:0000259" key="8">
    <source>
        <dbReference type="Pfam" id="PF02770"/>
    </source>
</evidence>
<dbReference type="Pfam" id="PF00441">
    <property type="entry name" value="Acyl-CoA_dh_1"/>
    <property type="match status" value="1"/>
</dbReference>
<organism evidence="10 11">
    <name type="scientific">Pseudonocardia xishanensis</name>
    <dbReference type="NCBI Taxonomy" id="630995"/>
    <lineage>
        <taxon>Bacteria</taxon>
        <taxon>Bacillati</taxon>
        <taxon>Actinomycetota</taxon>
        <taxon>Actinomycetes</taxon>
        <taxon>Pseudonocardiales</taxon>
        <taxon>Pseudonocardiaceae</taxon>
        <taxon>Pseudonocardia</taxon>
    </lineage>
</organism>
<name>A0ABP8RV48_9PSEU</name>
<evidence type="ECO:0000256" key="2">
    <source>
        <dbReference type="ARBA" id="ARBA00009347"/>
    </source>
</evidence>
<dbReference type="InterPro" id="IPR006089">
    <property type="entry name" value="Acyl-CoA_DH_CS"/>
</dbReference>
<accession>A0ABP8RV48</accession>
<dbReference type="Pfam" id="PF02770">
    <property type="entry name" value="Acyl-CoA_dh_M"/>
    <property type="match status" value="1"/>
</dbReference>
<dbReference type="Gene3D" id="1.20.140.10">
    <property type="entry name" value="Butyryl-CoA Dehydrogenase, subunit A, domain 3"/>
    <property type="match status" value="1"/>
</dbReference>
<protein>
    <submittedName>
        <fullName evidence="10">Acyl-CoA dehydrogenase family protein</fullName>
    </submittedName>
</protein>
<keyword evidence="3 6" id="KW-0285">Flavoprotein</keyword>
<evidence type="ECO:0000256" key="6">
    <source>
        <dbReference type="RuleBase" id="RU362125"/>
    </source>
</evidence>
<dbReference type="InterPro" id="IPR052161">
    <property type="entry name" value="Mycobact_Acyl-CoA_DH"/>
</dbReference>
<evidence type="ECO:0000313" key="11">
    <source>
        <dbReference type="Proteomes" id="UP001501598"/>
    </source>
</evidence>
<dbReference type="InterPro" id="IPR013786">
    <property type="entry name" value="AcylCoA_DH/ox_N"/>
</dbReference>
<dbReference type="Pfam" id="PF02771">
    <property type="entry name" value="Acyl-CoA_dh_N"/>
    <property type="match status" value="1"/>
</dbReference>
<evidence type="ECO:0000256" key="4">
    <source>
        <dbReference type="ARBA" id="ARBA00022827"/>
    </source>
</evidence>
<dbReference type="PROSITE" id="PS00072">
    <property type="entry name" value="ACYL_COA_DH_1"/>
    <property type="match status" value="1"/>
</dbReference>
<dbReference type="Gene3D" id="2.40.110.10">
    <property type="entry name" value="Butyryl-CoA Dehydrogenase, subunit A, domain 2"/>
    <property type="match status" value="1"/>
</dbReference>
<comment type="cofactor">
    <cofactor evidence="1 6">
        <name>FAD</name>
        <dbReference type="ChEBI" id="CHEBI:57692"/>
    </cofactor>
</comment>
<feature type="domain" description="Acyl-CoA oxidase/dehydrogenase middle" evidence="8">
    <location>
        <begin position="119"/>
        <end position="203"/>
    </location>
</feature>